<feature type="region of interest" description="Disordered" evidence="1">
    <location>
        <begin position="68"/>
        <end position="107"/>
    </location>
</feature>
<feature type="compositionally biased region" description="Basic and acidic residues" evidence="1">
    <location>
        <begin position="24"/>
        <end position="36"/>
    </location>
</feature>
<feature type="compositionally biased region" description="Polar residues" evidence="1">
    <location>
        <begin position="74"/>
        <end position="90"/>
    </location>
</feature>
<dbReference type="PANTHER" id="PTHR37767">
    <property type="entry name" value="HYDROXYPROLINE-RICH GLYCOPROTEIN FAMILY PROTEIN"/>
    <property type="match status" value="1"/>
</dbReference>
<evidence type="ECO:0000313" key="2">
    <source>
        <dbReference type="EMBL" id="KAL3837919.1"/>
    </source>
</evidence>
<feature type="compositionally biased region" description="Basic and acidic residues" evidence="1">
    <location>
        <begin position="1"/>
        <end position="16"/>
    </location>
</feature>
<dbReference type="InterPro" id="IPR007789">
    <property type="entry name" value="DUF688"/>
</dbReference>
<comment type="caution">
    <text evidence="2">The sequence shown here is derived from an EMBL/GenBank/DDBJ whole genome shotgun (WGS) entry which is preliminary data.</text>
</comment>
<dbReference type="PANTHER" id="PTHR37767:SF1">
    <property type="entry name" value="HYDROXYPROLINE-RICH GLYCOPROTEIN FAMILY PROTEIN"/>
    <property type="match status" value="1"/>
</dbReference>
<feature type="region of interest" description="Disordered" evidence="1">
    <location>
        <begin position="1"/>
        <end position="45"/>
    </location>
</feature>
<dbReference type="Pfam" id="PF05097">
    <property type="entry name" value="DUF688"/>
    <property type="match status" value="1"/>
</dbReference>
<evidence type="ECO:0000256" key="1">
    <source>
        <dbReference type="SAM" id="MobiDB-lite"/>
    </source>
</evidence>
<accession>A0ABD3TLI3</accession>
<evidence type="ECO:0008006" key="4">
    <source>
        <dbReference type="Google" id="ProtNLM"/>
    </source>
</evidence>
<organism evidence="2 3">
    <name type="scientific">Penstemon smallii</name>
    <dbReference type="NCBI Taxonomy" id="265156"/>
    <lineage>
        <taxon>Eukaryota</taxon>
        <taxon>Viridiplantae</taxon>
        <taxon>Streptophyta</taxon>
        <taxon>Embryophyta</taxon>
        <taxon>Tracheophyta</taxon>
        <taxon>Spermatophyta</taxon>
        <taxon>Magnoliopsida</taxon>
        <taxon>eudicotyledons</taxon>
        <taxon>Gunneridae</taxon>
        <taxon>Pentapetalae</taxon>
        <taxon>asterids</taxon>
        <taxon>lamiids</taxon>
        <taxon>Lamiales</taxon>
        <taxon>Plantaginaceae</taxon>
        <taxon>Cheloneae</taxon>
        <taxon>Penstemon</taxon>
    </lineage>
</organism>
<gene>
    <name evidence="2" type="ORF">ACJIZ3_022510</name>
</gene>
<dbReference type="AlphaFoldDB" id="A0ABD3TLI3"/>
<keyword evidence="3" id="KW-1185">Reference proteome</keyword>
<name>A0ABD3TLI3_9LAMI</name>
<dbReference type="Proteomes" id="UP001634393">
    <property type="component" value="Unassembled WGS sequence"/>
</dbReference>
<protein>
    <recommendedName>
        <fullName evidence="4">Hydroxyproline-rich glycoprotein family protein</fullName>
    </recommendedName>
</protein>
<sequence length="296" mass="32794">MAERQLSKLENRREKQPISIPFIWEEKPGTPKKDWKPTPQPVEPVAPPVKLIVSVPFGWEEKPGTPLPYFVQHPNESPEQAQSITFSSPPIYSDHDEGDDEQAGLSDSEIDTCSNITEDSYSSALSLLANGLISTTELSNAVPVQQTSLALVPFDCGLLQSPSSPDSETDSTYGSYDMRSTSLAGASFLEWLFPLLVTKSSDPDKVGLLENNPSCNASGTELMHESNKVRRPLLTLGELIVMSRRRSCQKKVTKLHKQPSMDFAEWNAFGCGIFGSGNSISELQRKWKRQLQLKLI</sequence>
<proteinExistence type="predicted"/>
<dbReference type="EMBL" id="JBJXBP010000003">
    <property type="protein sequence ID" value="KAL3837919.1"/>
    <property type="molecule type" value="Genomic_DNA"/>
</dbReference>
<reference evidence="2 3" key="1">
    <citation type="submission" date="2024-12" db="EMBL/GenBank/DDBJ databases">
        <title>The unique morphological basis and parallel evolutionary history of personate flowers in Penstemon.</title>
        <authorList>
            <person name="Depatie T.H."/>
            <person name="Wessinger C.A."/>
        </authorList>
    </citation>
    <scope>NUCLEOTIDE SEQUENCE [LARGE SCALE GENOMIC DNA]</scope>
    <source>
        <strain evidence="2">WTNN_2</strain>
        <tissue evidence="2">Leaf</tissue>
    </source>
</reference>
<evidence type="ECO:0000313" key="3">
    <source>
        <dbReference type="Proteomes" id="UP001634393"/>
    </source>
</evidence>